<gene>
    <name evidence="3" type="ORF">ACFQLX_01425</name>
</gene>
<feature type="compositionally biased region" description="Low complexity" evidence="1">
    <location>
        <begin position="38"/>
        <end position="53"/>
    </location>
</feature>
<keyword evidence="2" id="KW-0812">Transmembrane</keyword>
<dbReference type="CDD" id="cd00254">
    <property type="entry name" value="LT-like"/>
    <property type="match status" value="1"/>
</dbReference>
<name>A0ABW2G7X3_9ACTN</name>
<evidence type="ECO:0000256" key="2">
    <source>
        <dbReference type="SAM" id="Phobius"/>
    </source>
</evidence>
<evidence type="ECO:0000313" key="3">
    <source>
        <dbReference type="EMBL" id="MFC7216838.1"/>
    </source>
</evidence>
<dbReference type="EMBL" id="JBHSZO010000002">
    <property type="protein sequence ID" value="MFC7216838.1"/>
    <property type="molecule type" value="Genomic_DNA"/>
</dbReference>
<reference evidence="4" key="1">
    <citation type="journal article" date="2019" name="Int. J. Syst. Evol. Microbiol.">
        <title>The Global Catalogue of Microorganisms (GCM) 10K type strain sequencing project: providing services to taxonomists for standard genome sequencing and annotation.</title>
        <authorList>
            <consortium name="The Broad Institute Genomics Platform"/>
            <consortium name="The Broad Institute Genome Sequencing Center for Infectious Disease"/>
            <person name="Wu L."/>
            <person name="Ma J."/>
        </authorList>
    </citation>
    <scope>NUCLEOTIDE SEQUENCE [LARGE SCALE GENOMIC DNA]</scope>
    <source>
        <strain evidence="4">CGMCC 1.13681</strain>
    </source>
</reference>
<accession>A0ABW2G7X3</accession>
<keyword evidence="2" id="KW-0472">Membrane</keyword>
<dbReference type="InterPro" id="IPR023346">
    <property type="entry name" value="Lysozyme-like_dom_sf"/>
</dbReference>
<keyword evidence="2" id="KW-1133">Transmembrane helix</keyword>
<evidence type="ECO:0008006" key="5">
    <source>
        <dbReference type="Google" id="ProtNLM"/>
    </source>
</evidence>
<evidence type="ECO:0000256" key="1">
    <source>
        <dbReference type="SAM" id="MobiDB-lite"/>
    </source>
</evidence>
<dbReference type="RefSeq" id="WP_386410824.1">
    <property type="nucleotide sequence ID" value="NZ_JBHSZO010000002.1"/>
</dbReference>
<comment type="caution">
    <text evidence="3">The sequence shown here is derived from an EMBL/GenBank/DDBJ whole genome shotgun (WGS) entry which is preliminary data.</text>
</comment>
<feature type="region of interest" description="Disordered" evidence="1">
    <location>
        <begin position="38"/>
        <end position="67"/>
    </location>
</feature>
<proteinExistence type="predicted"/>
<sequence length="224" mass="23708">MPAGEQSRIQIMGSIAAIVSACLAVYLFAFRESGPSAAPAVPSTPSATADPAPGNTSPPAAAKDDPTARYLRPDADIPHQYRAAIVEAGTAYCEAPAVTPALVAAMVKAESGFDPDLSDPAKDEYGIARWTPRVLQHYWSGDRSGRLPAPPYEPNESIRAVGRFLCHWQPSVAALPGDPALNLAAVYRTSDTAVRSANGIPDRIRAYTDRVNTYLAAYRPVSGS</sequence>
<dbReference type="Gene3D" id="1.10.530.10">
    <property type="match status" value="1"/>
</dbReference>
<evidence type="ECO:0000313" key="4">
    <source>
        <dbReference type="Proteomes" id="UP001596413"/>
    </source>
</evidence>
<protein>
    <recommendedName>
        <fullName evidence="5">Transglycosylase SLT domain-containing protein</fullName>
    </recommendedName>
</protein>
<dbReference type="SUPFAM" id="SSF53955">
    <property type="entry name" value="Lysozyme-like"/>
    <property type="match status" value="1"/>
</dbReference>
<dbReference type="Proteomes" id="UP001596413">
    <property type="component" value="Unassembled WGS sequence"/>
</dbReference>
<feature type="transmembrane region" description="Helical" evidence="2">
    <location>
        <begin position="12"/>
        <end position="30"/>
    </location>
</feature>
<organism evidence="3 4">
    <name type="scientific">Streptomyces polyrhachis</name>
    <dbReference type="NCBI Taxonomy" id="1282885"/>
    <lineage>
        <taxon>Bacteria</taxon>
        <taxon>Bacillati</taxon>
        <taxon>Actinomycetota</taxon>
        <taxon>Actinomycetes</taxon>
        <taxon>Kitasatosporales</taxon>
        <taxon>Streptomycetaceae</taxon>
        <taxon>Streptomyces</taxon>
    </lineage>
</organism>
<keyword evidence="4" id="KW-1185">Reference proteome</keyword>